<evidence type="ECO:0000256" key="6">
    <source>
        <dbReference type="ARBA" id="ARBA00023136"/>
    </source>
</evidence>
<evidence type="ECO:0000256" key="4">
    <source>
        <dbReference type="ARBA" id="ARBA00022692"/>
    </source>
</evidence>
<dbReference type="InterPro" id="IPR003370">
    <property type="entry name" value="Chromate_transpt"/>
</dbReference>
<sequence length="176" mass="19144">MIYLQVFWVFFITNILGYGGGPSTIPLFQAEVVEHYKWLTLKEFGDVLAIANALPGPIATKMSSYIGYQVAGPLGSILALIATVLPTAVAMVFLFKFVTLFKSSPYVKELTKSVQPVVAVLLLVLAYQFLVAAWESSGWIHTAILALGSFWAMERIKVHPALVIGGSLVYGAVFLS</sequence>
<dbReference type="EMBL" id="JAGGKT010000001">
    <property type="protein sequence ID" value="MBP1930250.1"/>
    <property type="molecule type" value="Genomic_DNA"/>
</dbReference>
<evidence type="ECO:0000256" key="7">
    <source>
        <dbReference type="SAM" id="Phobius"/>
    </source>
</evidence>
<keyword evidence="6 7" id="KW-0472">Membrane</keyword>
<evidence type="ECO:0000256" key="3">
    <source>
        <dbReference type="ARBA" id="ARBA00022475"/>
    </source>
</evidence>
<feature type="transmembrane region" description="Helical" evidence="7">
    <location>
        <begin position="113"/>
        <end position="130"/>
    </location>
</feature>
<dbReference type="InterPro" id="IPR052518">
    <property type="entry name" value="CHR_Transporter"/>
</dbReference>
<reference evidence="8 9" key="1">
    <citation type="submission" date="2021-03" db="EMBL/GenBank/DDBJ databases">
        <title>Genomic Encyclopedia of Type Strains, Phase IV (KMG-IV): sequencing the most valuable type-strain genomes for metagenomic binning, comparative biology and taxonomic classification.</title>
        <authorList>
            <person name="Goeker M."/>
        </authorList>
    </citation>
    <scope>NUCLEOTIDE SEQUENCE [LARGE SCALE GENOMIC DNA]</scope>
    <source>
        <strain evidence="8 9">DSM 24738</strain>
    </source>
</reference>
<evidence type="ECO:0000313" key="8">
    <source>
        <dbReference type="EMBL" id="MBP1930250.1"/>
    </source>
</evidence>
<keyword evidence="4 7" id="KW-0812">Transmembrane</keyword>
<proteinExistence type="inferred from homology"/>
<protein>
    <submittedName>
        <fullName evidence="8">Chromate transporter</fullName>
    </submittedName>
</protein>
<evidence type="ECO:0000256" key="2">
    <source>
        <dbReference type="ARBA" id="ARBA00005262"/>
    </source>
</evidence>
<feature type="transmembrane region" description="Helical" evidence="7">
    <location>
        <begin position="158"/>
        <end position="175"/>
    </location>
</feature>
<evidence type="ECO:0000256" key="5">
    <source>
        <dbReference type="ARBA" id="ARBA00022989"/>
    </source>
</evidence>
<dbReference type="Proteomes" id="UP001519343">
    <property type="component" value="Unassembled WGS sequence"/>
</dbReference>
<evidence type="ECO:0000313" key="9">
    <source>
        <dbReference type="Proteomes" id="UP001519343"/>
    </source>
</evidence>
<dbReference type="PANTHER" id="PTHR43663">
    <property type="entry name" value="CHROMATE TRANSPORT PROTEIN-RELATED"/>
    <property type="match status" value="1"/>
</dbReference>
<feature type="transmembrane region" description="Helical" evidence="7">
    <location>
        <begin position="77"/>
        <end position="101"/>
    </location>
</feature>
<keyword evidence="5 7" id="KW-1133">Transmembrane helix</keyword>
<organism evidence="8 9">
    <name type="scientific">Ammoniphilus resinae</name>
    <dbReference type="NCBI Taxonomy" id="861532"/>
    <lineage>
        <taxon>Bacteria</taxon>
        <taxon>Bacillati</taxon>
        <taxon>Bacillota</taxon>
        <taxon>Bacilli</taxon>
        <taxon>Bacillales</taxon>
        <taxon>Paenibacillaceae</taxon>
        <taxon>Aneurinibacillus group</taxon>
        <taxon>Ammoniphilus</taxon>
    </lineage>
</organism>
<accession>A0ABS4GK05</accession>
<dbReference type="PANTHER" id="PTHR43663:SF1">
    <property type="entry name" value="CHROMATE TRANSPORTER"/>
    <property type="match status" value="1"/>
</dbReference>
<comment type="caution">
    <text evidence="8">The sequence shown here is derived from an EMBL/GenBank/DDBJ whole genome shotgun (WGS) entry which is preliminary data.</text>
</comment>
<evidence type="ECO:0000256" key="1">
    <source>
        <dbReference type="ARBA" id="ARBA00004651"/>
    </source>
</evidence>
<dbReference type="RefSeq" id="WP_209808114.1">
    <property type="nucleotide sequence ID" value="NZ_JAGGKT010000001.1"/>
</dbReference>
<comment type="subcellular location">
    <subcellularLocation>
        <location evidence="1">Cell membrane</location>
        <topology evidence="1">Multi-pass membrane protein</topology>
    </subcellularLocation>
</comment>
<comment type="similarity">
    <text evidence="2">Belongs to the chromate ion transporter (CHR) (TC 2.A.51) family.</text>
</comment>
<gene>
    <name evidence="8" type="ORF">J2Z37_000237</name>
</gene>
<dbReference type="Pfam" id="PF02417">
    <property type="entry name" value="Chromate_transp"/>
    <property type="match status" value="1"/>
</dbReference>
<name>A0ABS4GK05_9BACL</name>
<keyword evidence="9" id="KW-1185">Reference proteome</keyword>
<keyword evidence="3" id="KW-1003">Cell membrane</keyword>